<feature type="region of interest" description="Disordered" evidence="1">
    <location>
        <begin position="253"/>
        <end position="286"/>
    </location>
</feature>
<dbReference type="RefSeq" id="WP_181777912.1">
    <property type="nucleotide sequence ID" value="NZ_QTTY01000005.1"/>
</dbReference>
<organism evidence="2 3">
    <name type="scientific">Bacillus mycoides</name>
    <dbReference type="NCBI Taxonomy" id="1405"/>
    <lineage>
        <taxon>Bacteria</taxon>
        <taxon>Bacillati</taxon>
        <taxon>Bacillota</taxon>
        <taxon>Bacilli</taxon>
        <taxon>Bacillales</taxon>
        <taxon>Bacillaceae</taxon>
        <taxon>Bacillus</taxon>
        <taxon>Bacillus cereus group</taxon>
    </lineage>
</organism>
<accession>A0A3D9VK29</accession>
<dbReference type="Proteomes" id="UP000256530">
    <property type="component" value="Unassembled WGS sequence"/>
</dbReference>
<evidence type="ECO:0008006" key="4">
    <source>
        <dbReference type="Google" id="ProtNLM"/>
    </source>
</evidence>
<feature type="compositionally biased region" description="Basic and acidic residues" evidence="1">
    <location>
        <begin position="256"/>
        <end position="268"/>
    </location>
</feature>
<evidence type="ECO:0000313" key="3">
    <source>
        <dbReference type="Proteomes" id="UP000256530"/>
    </source>
</evidence>
<sequence length="286" mass="32834">MKAKKLIALALPVMLLVGCTTDTYGLTQSEFRKVDKEFKADEMIEHMKKMHYKDEEIEKQLRGALAQLEYEEEQRNEKKSNKKSTSETEVDDKEENAIVKENQAGYGSKGLKSPLYVSATEFPDMMFKELIDLKYEMRDLIKESKAISEDRYEGSPKDTVVSIRGRLDELDRVVIPKKYADYEYIIKEGIENMRDSLPKIEKAIDKYEDPSKDKKKIKEEVDDAIDGLDSGTYTWQPFFADMNEKDPTALKRAIKSKQDGSKKAHDSFGEGTSSTTDESINYTPKK</sequence>
<protein>
    <recommendedName>
        <fullName evidence="4">Lipoprotein</fullName>
    </recommendedName>
</protein>
<gene>
    <name evidence="2" type="ORF">DET55_105108</name>
</gene>
<proteinExistence type="predicted"/>
<reference evidence="2 3" key="1">
    <citation type="submission" date="2018-08" db="EMBL/GenBank/DDBJ databases">
        <title>Freshwater and sediment microbial communities from various areas in North America, analyzing microbe dynamics in response to fracking.</title>
        <authorList>
            <person name="Lamendella R."/>
        </authorList>
    </citation>
    <scope>NUCLEOTIDE SEQUENCE [LARGE SCALE GENOMIC DNA]</scope>
    <source>
        <strain evidence="2 3">DB-1</strain>
    </source>
</reference>
<dbReference type="PROSITE" id="PS51257">
    <property type="entry name" value="PROKAR_LIPOPROTEIN"/>
    <property type="match status" value="1"/>
</dbReference>
<evidence type="ECO:0000256" key="1">
    <source>
        <dbReference type="SAM" id="MobiDB-lite"/>
    </source>
</evidence>
<dbReference type="AlphaFoldDB" id="A0A3D9VK29"/>
<evidence type="ECO:0000313" key="2">
    <source>
        <dbReference type="EMBL" id="REF39495.1"/>
    </source>
</evidence>
<dbReference type="EMBL" id="QTTY01000005">
    <property type="protein sequence ID" value="REF39495.1"/>
    <property type="molecule type" value="Genomic_DNA"/>
</dbReference>
<feature type="compositionally biased region" description="Polar residues" evidence="1">
    <location>
        <begin position="270"/>
        <end position="286"/>
    </location>
</feature>
<comment type="caution">
    <text evidence="2">The sequence shown here is derived from an EMBL/GenBank/DDBJ whole genome shotgun (WGS) entry which is preliminary data.</text>
</comment>
<feature type="region of interest" description="Disordered" evidence="1">
    <location>
        <begin position="71"/>
        <end position="97"/>
    </location>
</feature>
<name>A0A3D9VK29_BACMY</name>